<evidence type="ECO:0000256" key="7">
    <source>
        <dbReference type="ARBA" id="ARBA00023136"/>
    </source>
</evidence>
<protein>
    <submittedName>
        <fullName evidence="10">Putative methyl-accepting chemotaxis protein</fullName>
    </submittedName>
</protein>
<keyword evidence="3" id="KW-1003">Cell membrane</keyword>
<name>A0A139BU39_9PROT</name>
<evidence type="ECO:0000256" key="1">
    <source>
        <dbReference type="ARBA" id="ARBA00004377"/>
    </source>
</evidence>
<evidence type="ECO:0000256" key="5">
    <source>
        <dbReference type="ARBA" id="ARBA00022692"/>
    </source>
</evidence>
<dbReference type="InterPro" id="IPR010279">
    <property type="entry name" value="YqjD/ElaB"/>
</dbReference>
<evidence type="ECO:0000256" key="3">
    <source>
        <dbReference type="ARBA" id="ARBA00022475"/>
    </source>
</evidence>
<dbReference type="InterPro" id="IPR043604">
    <property type="entry name" value="DUF883_N"/>
</dbReference>
<comment type="caution">
    <text evidence="10">The sequence shown here is derived from an EMBL/GenBank/DDBJ whole genome shotgun (WGS) entry which is preliminary data.</text>
</comment>
<dbReference type="Proteomes" id="UP000070578">
    <property type="component" value="Unassembled WGS sequence"/>
</dbReference>
<dbReference type="GO" id="GO:0043022">
    <property type="term" value="F:ribosome binding"/>
    <property type="evidence" value="ECO:0007669"/>
    <property type="project" value="InterPro"/>
</dbReference>
<dbReference type="Pfam" id="PF19029">
    <property type="entry name" value="DUF883_C"/>
    <property type="match status" value="1"/>
</dbReference>
<dbReference type="PANTHER" id="PTHR35893:SF3">
    <property type="entry name" value="INNER MEMBRANE PROTEIN"/>
    <property type="match status" value="1"/>
</dbReference>
<dbReference type="EMBL" id="LSLI01000028">
    <property type="protein sequence ID" value="KXS32471.1"/>
    <property type="molecule type" value="Genomic_DNA"/>
</dbReference>
<accession>A0A139BU39</accession>
<evidence type="ECO:0000313" key="10">
    <source>
        <dbReference type="EMBL" id="KXS32471.1"/>
    </source>
</evidence>
<feature type="domain" description="DUF883" evidence="8">
    <location>
        <begin position="18"/>
        <end position="64"/>
    </location>
</feature>
<comment type="similarity">
    <text evidence="2">Belongs to the ElaB/YgaM/YqjD family.</text>
</comment>
<gene>
    <name evidence="10" type="ORF">AWT59_1382</name>
</gene>
<organism evidence="10 11">
    <name type="scientific">Candidatus Gallionella acididurans</name>
    <dbReference type="NCBI Taxonomy" id="1796491"/>
    <lineage>
        <taxon>Bacteria</taxon>
        <taxon>Pseudomonadati</taxon>
        <taxon>Pseudomonadota</taxon>
        <taxon>Betaproteobacteria</taxon>
        <taxon>Nitrosomonadales</taxon>
        <taxon>Gallionellaceae</taxon>
        <taxon>Gallionella</taxon>
    </lineage>
</organism>
<dbReference type="AlphaFoldDB" id="A0A139BU39"/>
<dbReference type="GO" id="GO:0005886">
    <property type="term" value="C:plasma membrane"/>
    <property type="evidence" value="ECO:0007669"/>
    <property type="project" value="UniProtKB-SubCell"/>
</dbReference>
<evidence type="ECO:0000259" key="8">
    <source>
        <dbReference type="Pfam" id="PF05957"/>
    </source>
</evidence>
<evidence type="ECO:0000313" key="11">
    <source>
        <dbReference type="Proteomes" id="UP000070578"/>
    </source>
</evidence>
<evidence type="ECO:0000259" key="9">
    <source>
        <dbReference type="Pfam" id="PF19029"/>
    </source>
</evidence>
<proteinExistence type="inferred from homology"/>
<dbReference type="Pfam" id="PF05957">
    <property type="entry name" value="DUF883"/>
    <property type="match status" value="1"/>
</dbReference>
<feature type="domain" description="DUF883" evidence="9">
    <location>
        <begin position="83"/>
        <end position="112"/>
    </location>
</feature>
<reference evidence="10 11" key="2">
    <citation type="submission" date="2016-03" db="EMBL/GenBank/DDBJ databases">
        <title>New uncultured bacterium of the family Gallionellaceae from acid mine drainage: description and reconstruction of genome based on metagenomic analysis of microbial community.</title>
        <authorList>
            <person name="Kadnikov V."/>
            <person name="Ivasenko D."/>
            <person name="Beletsky A."/>
            <person name="Mardanov A."/>
            <person name="Danilova E."/>
            <person name="Pimenov N."/>
            <person name="Karnachuk O."/>
            <person name="Ravin N."/>
        </authorList>
    </citation>
    <scope>NUCLEOTIDE SEQUENCE [LARGE SCALE GENOMIC DNA]</scope>
    <source>
        <strain evidence="10">ShG14-8</strain>
    </source>
</reference>
<keyword evidence="6" id="KW-1133">Transmembrane helix</keyword>
<keyword evidence="5" id="KW-0812">Transmembrane</keyword>
<reference evidence="10 11" key="1">
    <citation type="submission" date="2016-02" db="EMBL/GenBank/DDBJ databases">
        <authorList>
            <person name="Wen L."/>
            <person name="He K."/>
            <person name="Yang H."/>
        </authorList>
    </citation>
    <scope>NUCLEOTIDE SEQUENCE [LARGE SCALE GENOMIC DNA]</scope>
    <source>
        <strain evidence="10">ShG14-8</strain>
    </source>
</reference>
<keyword evidence="7" id="KW-0472">Membrane</keyword>
<sequence length="112" mass="12196">MNKKTMSAIHTNITDSKDKLMEEMKLVVADAEELLRATANQAGEGAASARARIQESLQVAKERLMIEAGDSAIERTRQAAKDTDQYVHDNPWQAIGISACVGAIVGMLIARR</sequence>
<dbReference type="PANTHER" id="PTHR35893">
    <property type="entry name" value="INNER MEMBRANE PROTEIN-RELATED"/>
    <property type="match status" value="1"/>
</dbReference>
<evidence type="ECO:0000256" key="6">
    <source>
        <dbReference type="ARBA" id="ARBA00022989"/>
    </source>
</evidence>
<dbReference type="InterPro" id="IPR043605">
    <property type="entry name" value="DUF883_C"/>
</dbReference>
<comment type="subcellular location">
    <subcellularLocation>
        <location evidence="1">Cell inner membrane</location>
        <topology evidence="1">Single-pass membrane protein</topology>
    </subcellularLocation>
</comment>
<evidence type="ECO:0000256" key="4">
    <source>
        <dbReference type="ARBA" id="ARBA00022519"/>
    </source>
</evidence>
<evidence type="ECO:0000256" key="2">
    <source>
        <dbReference type="ARBA" id="ARBA00010423"/>
    </source>
</evidence>
<keyword evidence="4" id="KW-0997">Cell inner membrane</keyword>